<keyword evidence="1" id="KW-0072">Autophagy</keyword>
<dbReference type="InterPro" id="IPR040182">
    <property type="entry name" value="ATG13"/>
</dbReference>
<dbReference type="EMBL" id="BNCP01000088">
    <property type="protein sequence ID" value="GIL93089.1"/>
    <property type="molecule type" value="Genomic_DNA"/>
</dbReference>
<evidence type="ECO:0000256" key="2">
    <source>
        <dbReference type="SAM" id="MobiDB-lite"/>
    </source>
</evidence>
<dbReference type="GO" id="GO:1990316">
    <property type="term" value="C:Atg1/ULK1 kinase complex"/>
    <property type="evidence" value="ECO:0007669"/>
    <property type="project" value="InterPro"/>
</dbReference>
<keyword evidence="5" id="KW-1185">Reference proteome</keyword>
<comment type="caution">
    <text evidence="4">The sequence shown here is derived from an EMBL/GenBank/DDBJ whole genome shotgun (WGS) entry which is preliminary data.</text>
</comment>
<dbReference type="GO" id="GO:0034497">
    <property type="term" value="P:protein localization to phagophore assembly site"/>
    <property type="evidence" value="ECO:0007669"/>
    <property type="project" value="TreeGrafter"/>
</dbReference>
<evidence type="ECO:0000313" key="5">
    <source>
        <dbReference type="Proteomes" id="UP000747110"/>
    </source>
</evidence>
<dbReference type="GO" id="GO:0000407">
    <property type="term" value="C:phagophore assembly site"/>
    <property type="evidence" value="ECO:0007669"/>
    <property type="project" value="TreeGrafter"/>
</dbReference>
<dbReference type="InterPro" id="IPR018731">
    <property type="entry name" value="Atg13_N"/>
</dbReference>
<accession>A0A8J4FZN3</accession>
<dbReference type="Pfam" id="PF10033">
    <property type="entry name" value="ATG13"/>
    <property type="match status" value="1"/>
</dbReference>
<dbReference type="GO" id="GO:0000423">
    <property type="term" value="P:mitophagy"/>
    <property type="evidence" value="ECO:0007669"/>
    <property type="project" value="TreeGrafter"/>
</dbReference>
<dbReference type="PANTHER" id="PTHR13430">
    <property type="match status" value="1"/>
</dbReference>
<dbReference type="GO" id="GO:0005829">
    <property type="term" value="C:cytosol"/>
    <property type="evidence" value="ECO:0007669"/>
    <property type="project" value="TreeGrafter"/>
</dbReference>
<sequence>MADRLTIEHYIGEAFVKCGQVILGSRILPTGSVQQQPRSARDKRAGRWFLLELEEADGVGKEVELWRKDLSSPLIIEIQMAPGRIAALAAAAAAASTATAGNARLAAAAGGGSSTDGAGVAAVPGDLLFTPLERWTLQYERSPPSGSSSSMAGAGSGACSGSSSTRTYLDEVSVYKRLTILVRSLYSYTRVLPAYKLFRAAKQRYAGGQSQFQLQYRIRRTLQQQAIGDGASGAAHHPGPRMQDFAFAPVDKPPAGAFVSRCSTTRQRQRWFWSIVLGAHGDAVHP</sequence>
<evidence type="ECO:0000313" key="4">
    <source>
        <dbReference type="EMBL" id="GIL93089.1"/>
    </source>
</evidence>
<evidence type="ECO:0000256" key="1">
    <source>
        <dbReference type="ARBA" id="ARBA00023006"/>
    </source>
</evidence>
<reference evidence="4" key="1">
    <citation type="journal article" date="2021" name="Proc. Natl. Acad. Sci. U.S.A.">
        <title>Three genomes in the algal genus Volvox reveal the fate of a haploid sex-determining region after a transition to homothallism.</title>
        <authorList>
            <person name="Yamamoto K."/>
            <person name="Hamaji T."/>
            <person name="Kawai-Toyooka H."/>
            <person name="Matsuzaki R."/>
            <person name="Takahashi F."/>
            <person name="Nishimura Y."/>
            <person name="Kawachi M."/>
            <person name="Noguchi H."/>
            <person name="Minakuchi Y."/>
            <person name="Umen J.G."/>
            <person name="Toyoda A."/>
            <person name="Nozaki H."/>
        </authorList>
    </citation>
    <scope>NUCLEOTIDE SEQUENCE</scope>
    <source>
        <strain evidence="4">NIES-3786</strain>
    </source>
</reference>
<dbReference type="PANTHER" id="PTHR13430:SF4">
    <property type="entry name" value="AUTOPHAGY-RELATED PROTEIN 13"/>
    <property type="match status" value="1"/>
</dbReference>
<dbReference type="Proteomes" id="UP000747110">
    <property type="component" value="Unassembled WGS sequence"/>
</dbReference>
<dbReference type="OrthoDB" id="70161at2759"/>
<feature type="domain" description="Autophagy-related protein 13 N-terminal" evidence="3">
    <location>
        <begin position="12"/>
        <end position="223"/>
    </location>
</feature>
<dbReference type="AlphaFoldDB" id="A0A8J4FZN3"/>
<protein>
    <recommendedName>
        <fullName evidence="3">Autophagy-related protein 13 N-terminal domain-containing protein</fullName>
    </recommendedName>
</protein>
<feature type="compositionally biased region" description="Low complexity" evidence="2">
    <location>
        <begin position="142"/>
        <end position="164"/>
    </location>
</feature>
<feature type="region of interest" description="Disordered" evidence="2">
    <location>
        <begin position="140"/>
        <end position="164"/>
    </location>
</feature>
<dbReference type="GO" id="GO:0034727">
    <property type="term" value="P:piecemeal microautophagy of the nucleus"/>
    <property type="evidence" value="ECO:0007669"/>
    <property type="project" value="TreeGrafter"/>
</dbReference>
<proteinExistence type="predicted"/>
<organism evidence="4 5">
    <name type="scientific">Volvox reticuliferus</name>
    <dbReference type="NCBI Taxonomy" id="1737510"/>
    <lineage>
        <taxon>Eukaryota</taxon>
        <taxon>Viridiplantae</taxon>
        <taxon>Chlorophyta</taxon>
        <taxon>core chlorophytes</taxon>
        <taxon>Chlorophyceae</taxon>
        <taxon>CS clade</taxon>
        <taxon>Chlamydomonadales</taxon>
        <taxon>Volvocaceae</taxon>
        <taxon>Volvox</taxon>
    </lineage>
</organism>
<dbReference type="Gene3D" id="3.30.900.10">
    <property type="entry name" value="HORMA domain"/>
    <property type="match status" value="1"/>
</dbReference>
<dbReference type="InterPro" id="IPR036570">
    <property type="entry name" value="HORMA_dom_sf"/>
</dbReference>
<gene>
    <name evidence="4" type="ORF">Vretifemale_20515</name>
</gene>
<evidence type="ECO:0000259" key="3">
    <source>
        <dbReference type="Pfam" id="PF10033"/>
    </source>
</evidence>
<name>A0A8J4FZN3_9CHLO</name>